<dbReference type="Pfam" id="PF18480">
    <property type="entry name" value="DUF5615"/>
    <property type="match status" value="1"/>
</dbReference>
<evidence type="ECO:0000259" key="1">
    <source>
        <dbReference type="Pfam" id="PF18480"/>
    </source>
</evidence>
<feature type="domain" description="DUF5615" evidence="1">
    <location>
        <begin position="1"/>
        <end position="110"/>
    </location>
</feature>
<name>A0A7W7ZSR7_9BACT</name>
<dbReference type="RefSeq" id="WP_184257565.1">
    <property type="nucleotide sequence ID" value="NZ_JACHIO010000014.1"/>
</dbReference>
<comment type="caution">
    <text evidence="2">The sequence shown here is derived from an EMBL/GenBank/DDBJ whole genome shotgun (WGS) entry which is preliminary data.</text>
</comment>
<dbReference type="Proteomes" id="UP000584867">
    <property type="component" value="Unassembled WGS sequence"/>
</dbReference>
<reference evidence="2 3" key="1">
    <citation type="submission" date="2020-08" db="EMBL/GenBank/DDBJ databases">
        <title>Genomic Encyclopedia of Type Strains, Phase IV (KMG-V): Genome sequencing to study the core and pangenomes of soil and plant-associated prokaryotes.</title>
        <authorList>
            <person name="Whitman W."/>
        </authorList>
    </citation>
    <scope>NUCLEOTIDE SEQUENCE [LARGE SCALE GENOMIC DNA]</scope>
    <source>
        <strain evidence="2 3">X5P3</strain>
    </source>
</reference>
<organism evidence="2 3">
    <name type="scientific">Granulicella mallensis</name>
    <dbReference type="NCBI Taxonomy" id="940614"/>
    <lineage>
        <taxon>Bacteria</taxon>
        <taxon>Pseudomonadati</taxon>
        <taxon>Acidobacteriota</taxon>
        <taxon>Terriglobia</taxon>
        <taxon>Terriglobales</taxon>
        <taxon>Acidobacteriaceae</taxon>
        <taxon>Granulicella</taxon>
    </lineage>
</organism>
<evidence type="ECO:0000313" key="3">
    <source>
        <dbReference type="Proteomes" id="UP000584867"/>
    </source>
</evidence>
<sequence length="124" mass="13713">MKLLIDMNMSPLWVEILKDAGFEAAHWSSLGMANAPDSEIMAFAKANGYVVFTQDLDFGLLLATTLGERPSVVQVRAQDVLPDTIGKQVIEALQQMMTELAEGALVTVDPKRTRLRILPLRSRD</sequence>
<proteinExistence type="predicted"/>
<dbReference type="EMBL" id="JACHIO010000014">
    <property type="protein sequence ID" value="MBB5065128.1"/>
    <property type="molecule type" value="Genomic_DNA"/>
</dbReference>
<protein>
    <submittedName>
        <fullName evidence="2">Putative nuclease of putative toxin-antitoxin system</fullName>
    </submittedName>
</protein>
<accession>A0A7W7ZSR7</accession>
<dbReference type="AlphaFoldDB" id="A0A7W7ZSR7"/>
<dbReference type="InterPro" id="IPR041049">
    <property type="entry name" value="DUF5615"/>
</dbReference>
<gene>
    <name evidence="2" type="ORF">HDF15_003491</name>
</gene>
<evidence type="ECO:0000313" key="2">
    <source>
        <dbReference type="EMBL" id="MBB5065128.1"/>
    </source>
</evidence>